<reference evidence="3" key="1">
    <citation type="submission" date="2016-10" db="EMBL/GenBank/DDBJ databases">
        <authorList>
            <person name="Varghese N."/>
            <person name="Submissions S."/>
        </authorList>
    </citation>
    <scope>NUCLEOTIDE SEQUENCE [LARGE SCALE GENOMIC DNA]</scope>
    <source>
        <strain evidence="3">DSM 24740</strain>
    </source>
</reference>
<accession>A0A1H9CUD2</accession>
<feature type="domain" description="Transposase IS4-like" evidence="1">
    <location>
        <begin position="113"/>
        <end position="342"/>
    </location>
</feature>
<proteinExistence type="predicted"/>
<dbReference type="SUPFAM" id="SSF53098">
    <property type="entry name" value="Ribonuclease H-like"/>
    <property type="match status" value="1"/>
</dbReference>
<evidence type="ECO:0000313" key="3">
    <source>
        <dbReference type="Proteomes" id="UP000199021"/>
    </source>
</evidence>
<name>A0A1H9CUD2_9BACT</name>
<dbReference type="Proteomes" id="UP000199021">
    <property type="component" value="Unassembled WGS sequence"/>
</dbReference>
<dbReference type="InParanoid" id="A0A1H9CUD2"/>
<dbReference type="InterPro" id="IPR047952">
    <property type="entry name" value="Transpos_IS4"/>
</dbReference>
<dbReference type="Pfam" id="PF01609">
    <property type="entry name" value="DDE_Tnp_1"/>
    <property type="match status" value="1"/>
</dbReference>
<keyword evidence="3" id="KW-1185">Reference proteome</keyword>
<gene>
    <name evidence="2" type="ORF">SAMN05444359_1052</name>
</gene>
<evidence type="ECO:0000259" key="1">
    <source>
        <dbReference type="Pfam" id="PF01609"/>
    </source>
</evidence>
<protein>
    <submittedName>
        <fullName evidence="2">Transposase DDE domain-containing protein</fullName>
    </submittedName>
</protein>
<dbReference type="PANTHER" id="PTHR37529:SF1">
    <property type="entry name" value="TRANSPOSASE INSG FOR INSERTION SEQUENCE ELEMENT IS4-RELATED"/>
    <property type="match status" value="1"/>
</dbReference>
<dbReference type="GO" id="GO:0004803">
    <property type="term" value="F:transposase activity"/>
    <property type="evidence" value="ECO:0007669"/>
    <property type="project" value="InterPro"/>
</dbReference>
<dbReference type="OrthoDB" id="1308160at2"/>
<dbReference type="GO" id="GO:0003677">
    <property type="term" value="F:DNA binding"/>
    <property type="evidence" value="ECO:0007669"/>
    <property type="project" value="InterPro"/>
</dbReference>
<sequence>MQHAPIFKAIRDIREFLELDTQKRHAYLYEPHRWFIRESPLLFSRTVLLVLGLLRNSLSIELFDFFGRLKIDSVTKSALCQRRQLIKPAFFRDLFVVTADVFYKRFKAKRWKGFRLIAIDGTGFRLPEDNDIGESYGWHGNQHNRVPSTRALIAFDVLNKIIYDVEHHPREVSEVKVNYAWIPDFPKDFLAVYDRGFASYAIPLLHLRYGSNCIVRLRTDVSPVVKQFIQSTDKERHINVSPKHKCRRTVAQQGVRIDHDEFVKVRLLKILLPTGEVEILMTTLCDKRKYPHRFFAGLYNARWGVETAIFCIKSYGKLTAFSSYKPEGIEQDIWAQYAMYNIQSMMITSQEDEVKKVSQKRKYPATINRNVTLGLIKRNLTYVFLDPMRKWKARLLVLLDKMTHHLEAKRPRPSRPRNRKILRGQGRHIYESNYKPTL</sequence>
<organism evidence="2 3">
    <name type="scientific">Neolewinella agarilytica</name>
    <dbReference type="NCBI Taxonomy" id="478744"/>
    <lineage>
        <taxon>Bacteria</taxon>
        <taxon>Pseudomonadati</taxon>
        <taxon>Bacteroidota</taxon>
        <taxon>Saprospiria</taxon>
        <taxon>Saprospirales</taxon>
        <taxon>Lewinellaceae</taxon>
        <taxon>Neolewinella</taxon>
    </lineage>
</organism>
<dbReference type="AlphaFoldDB" id="A0A1H9CUD2"/>
<dbReference type="InterPro" id="IPR012337">
    <property type="entry name" value="RNaseH-like_sf"/>
</dbReference>
<dbReference type="PANTHER" id="PTHR37529">
    <property type="entry name" value="TRANSPOSASE INSG FOR INSERTION SEQUENCE ELEMENT IS4-RELATED"/>
    <property type="match status" value="1"/>
</dbReference>
<dbReference type="GO" id="GO:0006313">
    <property type="term" value="P:DNA transposition"/>
    <property type="evidence" value="ECO:0007669"/>
    <property type="project" value="InterPro"/>
</dbReference>
<dbReference type="RefSeq" id="WP_090166207.1">
    <property type="nucleotide sequence ID" value="NZ_FOFB01000005.1"/>
</dbReference>
<dbReference type="NCBIfam" id="NF033592">
    <property type="entry name" value="transpos_IS4_1"/>
    <property type="match status" value="1"/>
</dbReference>
<dbReference type="STRING" id="478744.SAMN05444359_1052"/>
<dbReference type="InterPro" id="IPR002559">
    <property type="entry name" value="Transposase_11"/>
</dbReference>
<evidence type="ECO:0000313" key="2">
    <source>
        <dbReference type="EMBL" id="SEQ04213.1"/>
    </source>
</evidence>
<dbReference type="EMBL" id="FOFB01000005">
    <property type="protein sequence ID" value="SEQ04213.1"/>
    <property type="molecule type" value="Genomic_DNA"/>
</dbReference>